<dbReference type="AlphaFoldDB" id="A0A8T0HQE9"/>
<feature type="compositionally biased region" description="Polar residues" evidence="1">
    <location>
        <begin position="215"/>
        <end position="224"/>
    </location>
</feature>
<dbReference type="InterPro" id="IPR001005">
    <property type="entry name" value="SANT/Myb"/>
</dbReference>
<dbReference type="PANTHER" id="PTHR33492:SF19">
    <property type="entry name" value="MYB-LIKE DOMAIN-CONTAINING PROTEIN"/>
    <property type="match status" value="1"/>
</dbReference>
<dbReference type="Proteomes" id="UP000822688">
    <property type="component" value="Chromosome V"/>
</dbReference>
<dbReference type="Gene3D" id="1.10.10.60">
    <property type="entry name" value="Homeodomain-like"/>
    <property type="match status" value="1"/>
</dbReference>
<reference evidence="3" key="1">
    <citation type="submission" date="2020-06" db="EMBL/GenBank/DDBJ databases">
        <title>WGS assembly of Ceratodon purpureus strain R40.</title>
        <authorList>
            <person name="Carey S.B."/>
            <person name="Jenkins J."/>
            <person name="Shu S."/>
            <person name="Lovell J.T."/>
            <person name="Sreedasyam A."/>
            <person name="Maumus F."/>
            <person name="Tiley G.P."/>
            <person name="Fernandez-Pozo N."/>
            <person name="Barry K."/>
            <person name="Chen C."/>
            <person name="Wang M."/>
            <person name="Lipzen A."/>
            <person name="Daum C."/>
            <person name="Saski C.A."/>
            <person name="Payton A.C."/>
            <person name="Mcbreen J.C."/>
            <person name="Conrad R.E."/>
            <person name="Kollar L.M."/>
            <person name="Olsson S."/>
            <person name="Huttunen S."/>
            <person name="Landis J.B."/>
            <person name="Wickett N.J."/>
            <person name="Johnson M.G."/>
            <person name="Rensing S.A."/>
            <person name="Grimwood J."/>
            <person name="Schmutz J."/>
            <person name="Mcdaniel S.F."/>
        </authorList>
    </citation>
    <scope>NUCLEOTIDE SEQUENCE</scope>
    <source>
        <strain evidence="3">R40</strain>
    </source>
</reference>
<dbReference type="PANTHER" id="PTHR33492">
    <property type="entry name" value="OSJNBA0043A12.37 PROTEIN-RELATED"/>
    <property type="match status" value="1"/>
</dbReference>
<feature type="region of interest" description="Disordered" evidence="1">
    <location>
        <begin position="1"/>
        <end position="37"/>
    </location>
</feature>
<accession>A0A8T0HQE9</accession>
<feature type="region of interest" description="Disordered" evidence="1">
    <location>
        <begin position="162"/>
        <end position="224"/>
    </location>
</feature>
<feature type="compositionally biased region" description="Polar residues" evidence="1">
    <location>
        <begin position="10"/>
        <end position="22"/>
    </location>
</feature>
<evidence type="ECO:0000313" key="3">
    <source>
        <dbReference type="EMBL" id="KAG0572793.1"/>
    </source>
</evidence>
<proteinExistence type="predicted"/>
<protein>
    <recommendedName>
        <fullName evidence="2">Myb-like domain-containing protein</fullName>
    </recommendedName>
</protein>
<evidence type="ECO:0000259" key="2">
    <source>
        <dbReference type="PROSITE" id="PS50090"/>
    </source>
</evidence>
<evidence type="ECO:0000313" key="4">
    <source>
        <dbReference type="Proteomes" id="UP000822688"/>
    </source>
</evidence>
<gene>
    <name evidence="3" type="ORF">KC19_VG125600</name>
</gene>
<name>A0A8T0HQE9_CERPU</name>
<evidence type="ECO:0000256" key="1">
    <source>
        <dbReference type="SAM" id="MobiDB-lite"/>
    </source>
</evidence>
<sequence length="224" mass="24852">MAEDGAPLQGDSQQQHSTSSMGGQPRRAAAKKDRDPNWSKSEILSLIEAKRSEYIEELTVEDARELMCPELGKWGKIAVKINASKGEGDVERDGPTCKYKWNSLLSDFKKIWDFHARTGTNCKEYFTDTPPAEKKVLKLPKAFYITAYRNIAEFLRDKATLTPPHARDTMDPNNGNYQASIPDEGGSANEFLDRLGEDGWPGVQGPQLSPIDLTMSDSPQVSSA</sequence>
<feature type="domain" description="Myb-like" evidence="2">
    <location>
        <begin position="30"/>
        <end position="105"/>
    </location>
</feature>
<dbReference type="PROSITE" id="PS50090">
    <property type="entry name" value="MYB_LIKE"/>
    <property type="match status" value="1"/>
</dbReference>
<organism evidence="3 4">
    <name type="scientific">Ceratodon purpureus</name>
    <name type="common">Fire moss</name>
    <name type="synonym">Dicranum purpureum</name>
    <dbReference type="NCBI Taxonomy" id="3225"/>
    <lineage>
        <taxon>Eukaryota</taxon>
        <taxon>Viridiplantae</taxon>
        <taxon>Streptophyta</taxon>
        <taxon>Embryophyta</taxon>
        <taxon>Bryophyta</taxon>
        <taxon>Bryophytina</taxon>
        <taxon>Bryopsida</taxon>
        <taxon>Dicranidae</taxon>
        <taxon>Pseudoditrichales</taxon>
        <taxon>Ditrichaceae</taxon>
        <taxon>Ceratodon</taxon>
    </lineage>
</organism>
<keyword evidence="4" id="KW-1185">Reference proteome</keyword>
<comment type="caution">
    <text evidence="3">The sequence shown here is derived from an EMBL/GenBank/DDBJ whole genome shotgun (WGS) entry which is preliminary data.</text>
</comment>
<dbReference type="EMBL" id="CM026426">
    <property type="protein sequence ID" value="KAG0572793.1"/>
    <property type="molecule type" value="Genomic_DNA"/>
</dbReference>